<dbReference type="STRING" id="1122247.GCA_000379865_04478"/>
<dbReference type="OrthoDB" id="4751223at2"/>
<comment type="caution">
    <text evidence="1">The sequence shown here is derived from an EMBL/GenBank/DDBJ whole genome shotgun (WGS) entry which is preliminary data.</text>
</comment>
<evidence type="ECO:0000313" key="1">
    <source>
        <dbReference type="EMBL" id="EKF24608.1"/>
    </source>
</evidence>
<dbReference type="RefSeq" id="WP_005625947.1">
    <property type="nucleotide sequence ID" value="NZ_AMRA01000037.1"/>
</dbReference>
<accession>K5B905</accession>
<proteinExistence type="predicted"/>
<evidence type="ECO:0000313" key="2">
    <source>
        <dbReference type="Proteomes" id="UP000006265"/>
    </source>
</evidence>
<protein>
    <submittedName>
        <fullName evidence="1">Putative membrane protein</fullName>
    </submittedName>
</protein>
<gene>
    <name evidence="1" type="ORF">C731_1387</name>
</gene>
<dbReference type="PATRIC" id="fig|1122247.3.peg.1333"/>
<dbReference type="AlphaFoldDB" id="K5B905"/>
<name>K5B905_MYCHD</name>
<keyword evidence="2" id="KW-1185">Reference proteome</keyword>
<sequence length="162" mass="17554">MRSRPDSYVEDTLRSIEQRVLQEIRIAAPHRITATAAAATLAVAAAGRWWSAGGLHPVAHGAAGVLPVTTGLLLLAVVISALALRAQRFRWCCAAVFSSWLGSVAAVAGLWWHRTTPAPDPMIWTLICAIAVGVLTLTWLLVVLTPIERSHPDMRARYTVEE</sequence>
<dbReference type="Proteomes" id="UP000006265">
    <property type="component" value="Unassembled WGS sequence"/>
</dbReference>
<dbReference type="eggNOG" id="ENOG5031VX1">
    <property type="taxonomic scope" value="Bacteria"/>
</dbReference>
<organism evidence="1 2">
    <name type="scientific">Mycolicibacterium hassiacum (strain DSM 44199 / CIP 105218 / JCM 12690 / 3849)</name>
    <name type="common">Mycobacterium hassiacum</name>
    <dbReference type="NCBI Taxonomy" id="1122247"/>
    <lineage>
        <taxon>Bacteria</taxon>
        <taxon>Bacillati</taxon>
        <taxon>Actinomycetota</taxon>
        <taxon>Actinomycetes</taxon>
        <taxon>Mycobacteriales</taxon>
        <taxon>Mycobacteriaceae</taxon>
        <taxon>Mycolicibacterium</taxon>
    </lineage>
</organism>
<reference evidence="1 2" key="1">
    <citation type="journal article" date="2012" name="J. Bacteriol.">
        <title>Genome sequence of Mycobacterium hassiacum DSM 44199, a rare source of heat-stable mycobacterial proteins.</title>
        <authorList>
            <person name="Tiago I."/>
            <person name="Maranha A."/>
            <person name="Mendes V."/>
            <person name="Alarico S."/>
            <person name="Moynihan P.J."/>
            <person name="Clarke A.J."/>
            <person name="Macedo-Ribeiro S."/>
            <person name="Pereira P.J."/>
            <person name="Empadinhas N."/>
        </authorList>
    </citation>
    <scope>NUCLEOTIDE SEQUENCE [LARGE SCALE GENOMIC DNA]</scope>
    <source>
        <strain evidence="2">DSM 44199 / CIP 105218 / JCM 12690 / 3849</strain>
    </source>
</reference>
<dbReference type="EMBL" id="AMRA01000037">
    <property type="protein sequence ID" value="EKF24608.1"/>
    <property type="molecule type" value="Genomic_DNA"/>
</dbReference>